<comment type="caution">
    <text evidence="1">The sequence shown here is derived from an EMBL/GenBank/DDBJ whole genome shotgun (WGS) entry which is preliminary data.</text>
</comment>
<gene>
    <name evidence="1" type="ORF">ACFY1D_34735</name>
</gene>
<evidence type="ECO:0000313" key="1">
    <source>
        <dbReference type="EMBL" id="MFF4526551.1"/>
    </source>
</evidence>
<accession>A0ABW6USZ4</accession>
<proteinExistence type="predicted"/>
<reference evidence="1 2" key="1">
    <citation type="submission" date="2024-10" db="EMBL/GenBank/DDBJ databases">
        <title>The Natural Products Discovery Center: Release of the First 8490 Sequenced Strains for Exploring Actinobacteria Biosynthetic Diversity.</title>
        <authorList>
            <person name="Kalkreuter E."/>
            <person name="Kautsar S.A."/>
            <person name="Yang D."/>
            <person name="Bader C.D."/>
            <person name="Teijaro C.N."/>
            <person name="Fluegel L."/>
            <person name="Davis C.M."/>
            <person name="Simpson J.R."/>
            <person name="Lauterbach L."/>
            <person name="Steele A.D."/>
            <person name="Gui C."/>
            <person name="Meng S."/>
            <person name="Li G."/>
            <person name="Viehrig K."/>
            <person name="Ye F."/>
            <person name="Su P."/>
            <person name="Kiefer A.F."/>
            <person name="Nichols A."/>
            <person name="Cepeda A.J."/>
            <person name="Yan W."/>
            <person name="Fan B."/>
            <person name="Jiang Y."/>
            <person name="Adhikari A."/>
            <person name="Zheng C.-J."/>
            <person name="Schuster L."/>
            <person name="Cowan T.M."/>
            <person name="Smanski M.J."/>
            <person name="Chevrette M.G."/>
            <person name="De Carvalho L.P.S."/>
            <person name="Shen B."/>
        </authorList>
    </citation>
    <scope>NUCLEOTIDE SEQUENCE [LARGE SCALE GENOMIC DNA]</scope>
    <source>
        <strain evidence="1 2">NPDC001390</strain>
    </source>
</reference>
<dbReference type="RefSeq" id="WP_387892044.1">
    <property type="nucleotide sequence ID" value="NZ_JBIAWJ010000026.1"/>
</dbReference>
<evidence type="ECO:0008006" key="3">
    <source>
        <dbReference type="Google" id="ProtNLM"/>
    </source>
</evidence>
<evidence type="ECO:0000313" key="2">
    <source>
        <dbReference type="Proteomes" id="UP001602058"/>
    </source>
</evidence>
<name>A0ABW6USZ4_9ACTN</name>
<dbReference type="Proteomes" id="UP001602058">
    <property type="component" value="Unassembled WGS sequence"/>
</dbReference>
<dbReference type="EMBL" id="JBIAWJ010000026">
    <property type="protein sequence ID" value="MFF4526551.1"/>
    <property type="molecule type" value="Genomic_DNA"/>
</dbReference>
<organism evidence="1 2">
    <name type="scientific">Streptomyces bluensis</name>
    <dbReference type="NCBI Taxonomy" id="33897"/>
    <lineage>
        <taxon>Bacteria</taxon>
        <taxon>Bacillati</taxon>
        <taxon>Actinomycetota</taxon>
        <taxon>Actinomycetes</taxon>
        <taxon>Kitasatosporales</taxon>
        <taxon>Streptomycetaceae</taxon>
        <taxon>Streptomyces</taxon>
    </lineage>
</organism>
<protein>
    <recommendedName>
        <fullName evidence="3">Transposase</fullName>
    </recommendedName>
</protein>
<keyword evidence="2" id="KW-1185">Reference proteome</keyword>
<sequence length="61" mass="6645">MTATATALPVAGLERPLVVPHLVRNSRPRQKQTVSVTNLAAHRLLRTRVLGGVINECRYAA</sequence>